<dbReference type="PANTHER" id="PTHR45625">
    <property type="entry name" value="PEPTIDYL-PROLYL CIS-TRANS ISOMERASE-RELATED"/>
    <property type="match status" value="1"/>
</dbReference>
<organism evidence="5 6">
    <name type="scientific">Amycolatopsis saalfeldensis</name>
    <dbReference type="NCBI Taxonomy" id="394193"/>
    <lineage>
        <taxon>Bacteria</taxon>
        <taxon>Bacillati</taxon>
        <taxon>Actinomycetota</taxon>
        <taxon>Actinomycetes</taxon>
        <taxon>Pseudonocardiales</taxon>
        <taxon>Pseudonocardiaceae</taxon>
        <taxon>Amycolatopsis</taxon>
    </lineage>
</organism>
<evidence type="ECO:0000256" key="2">
    <source>
        <dbReference type="SAM" id="MobiDB-lite"/>
    </source>
</evidence>
<keyword evidence="3" id="KW-1133">Transmembrane helix</keyword>
<keyword evidence="6" id="KW-1185">Reference proteome</keyword>
<dbReference type="PROSITE" id="PS50072">
    <property type="entry name" value="CSA_PPIASE_2"/>
    <property type="match status" value="1"/>
</dbReference>
<dbReference type="RefSeq" id="WP_091625796.1">
    <property type="nucleotide sequence ID" value="NZ_FOEF01000020.1"/>
</dbReference>
<proteinExistence type="predicted"/>
<sequence>MATNQQRREAAKRKLERQLVRRAERAKRRKIVGAGVVGGVVLIVAGVVVWVVNSGGSSSDTAAASPPPSSSAAPVPSLTNIPTQRTAMPTRPKALPNPTTCTYAADAQSPTGAKKPTVPDGKNVPATGTVTLTFKSTAGDIPVTLDRALAPCTVQSMVSLAKQGFYTDTICHRLGVTDLQMLQCGDPNAKGNVQTDGQGGPGYTVPDEYFTGEKYGRGILAMANTGQPNTGGSQFFMVYGTAQLPATYTIFGSISDEGLKVLDQIAKTGIGAVGQDGATGEPKNPVKFTAVTVSA</sequence>
<feature type="compositionally biased region" description="Low complexity" evidence="2">
    <location>
        <begin position="56"/>
        <end position="77"/>
    </location>
</feature>
<name>A0A1H8YJZ1_9PSEU</name>
<keyword evidence="3" id="KW-0472">Membrane</keyword>
<evidence type="ECO:0000313" key="6">
    <source>
        <dbReference type="Proteomes" id="UP000198582"/>
    </source>
</evidence>
<dbReference type="Proteomes" id="UP000198582">
    <property type="component" value="Unassembled WGS sequence"/>
</dbReference>
<evidence type="ECO:0000313" key="5">
    <source>
        <dbReference type="EMBL" id="SEP52485.1"/>
    </source>
</evidence>
<keyword evidence="3" id="KW-0812">Transmembrane</keyword>
<evidence type="ECO:0000256" key="3">
    <source>
        <dbReference type="SAM" id="Phobius"/>
    </source>
</evidence>
<feature type="domain" description="PPIase cyclophilin-type" evidence="4">
    <location>
        <begin position="138"/>
        <end position="293"/>
    </location>
</feature>
<feature type="compositionally biased region" description="Polar residues" evidence="2">
    <location>
        <begin position="78"/>
        <end position="87"/>
    </location>
</feature>
<dbReference type="InterPro" id="IPR044666">
    <property type="entry name" value="Cyclophilin_A-like"/>
</dbReference>
<accession>A0A1H8YJZ1</accession>
<dbReference type="Pfam" id="PF00160">
    <property type="entry name" value="Pro_isomerase"/>
    <property type="match status" value="1"/>
</dbReference>
<evidence type="ECO:0000259" key="4">
    <source>
        <dbReference type="PROSITE" id="PS50072"/>
    </source>
</evidence>
<dbReference type="EMBL" id="FOEF01000020">
    <property type="protein sequence ID" value="SEP52485.1"/>
    <property type="molecule type" value="Genomic_DNA"/>
</dbReference>
<dbReference type="PANTHER" id="PTHR45625:SF3">
    <property type="entry name" value="PEPTIDYL-PROLYL CIS-TRANS ISOMERASE B-RELATED"/>
    <property type="match status" value="1"/>
</dbReference>
<feature type="region of interest" description="Disordered" evidence="2">
    <location>
        <begin position="56"/>
        <end position="124"/>
    </location>
</feature>
<feature type="transmembrane region" description="Helical" evidence="3">
    <location>
        <begin position="31"/>
        <end position="52"/>
    </location>
</feature>
<protein>
    <submittedName>
        <fullName evidence="5">Peptidyl-prolyl cis-trans isomerase B (Cyclophilin B)</fullName>
    </submittedName>
</protein>
<dbReference type="OrthoDB" id="5507614at2"/>
<dbReference type="GO" id="GO:0003755">
    <property type="term" value="F:peptidyl-prolyl cis-trans isomerase activity"/>
    <property type="evidence" value="ECO:0007669"/>
    <property type="project" value="InterPro"/>
</dbReference>
<dbReference type="InterPro" id="IPR029000">
    <property type="entry name" value="Cyclophilin-like_dom_sf"/>
</dbReference>
<keyword evidence="5" id="KW-0413">Isomerase</keyword>
<reference evidence="5 6" key="1">
    <citation type="submission" date="2016-10" db="EMBL/GenBank/DDBJ databases">
        <authorList>
            <person name="de Groot N.N."/>
        </authorList>
    </citation>
    <scope>NUCLEOTIDE SEQUENCE [LARGE SCALE GENOMIC DNA]</scope>
    <source>
        <strain evidence="5 6">DSM 44993</strain>
    </source>
</reference>
<dbReference type="CDD" id="cd00317">
    <property type="entry name" value="cyclophilin"/>
    <property type="match status" value="1"/>
</dbReference>
<dbReference type="InterPro" id="IPR002130">
    <property type="entry name" value="Cyclophilin-type_PPIase_dom"/>
</dbReference>
<dbReference type="STRING" id="394193.SAMN04489732_120152"/>
<dbReference type="AlphaFoldDB" id="A0A1H8YJZ1"/>
<dbReference type="SUPFAM" id="SSF50891">
    <property type="entry name" value="Cyclophilin-like"/>
    <property type="match status" value="1"/>
</dbReference>
<comment type="function">
    <text evidence="1">PPIases accelerate the folding of proteins. It catalyzes the cis-trans isomerization of proline imidic peptide bonds in oligopeptides.</text>
</comment>
<evidence type="ECO:0000256" key="1">
    <source>
        <dbReference type="ARBA" id="ARBA00002388"/>
    </source>
</evidence>
<gene>
    <name evidence="5" type="ORF">SAMN04489732_120152</name>
</gene>
<dbReference type="Gene3D" id="2.40.100.10">
    <property type="entry name" value="Cyclophilin-like"/>
    <property type="match status" value="1"/>
</dbReference>